<dbReference type="KEGG" id="aym:YM304_07110"/>
<organism evidence="1 2">
    <name type="scientific">Ilumatobacter coccineus (strain NBRC 103263 / KCTC 29153 / YM16-304)</name>
    <dbReference type="NCBI Taxonomy" id="1313172"/>
    <lineage>
        <taxon>Bacteria</taxon>
        <taxon>Bacillati</taxon>
        <taxon>Actinomycetota</taxon>
        <taxon>Acidimicrobiia</taxon>
        <taxon>Acidimicrobiales</taxon>
        <taxon>Ilumatobacteraceae</taxon>
        <taxon>Ilumatobacter</taxon>
    </lineage>
</organism>
<reference evidence="1 2" key="1">
    <citation type="journal article" date="2013" name="Int. J. Syst. Evol. Microbiol.">
        <title>Ilumatobacter nonamiense sp. nov. and Ilumatobacter coccineum sp. nov., isolated from seashore sand.</title>
        <authorList>
            <person name="Matsumoto A."/>
            <person name="Kasai H."/>
            <person name="Matsuo Y."/>
            <person name="Shizuri Y."/>
            <person name="Ichikawa N."/>
            <person name="Fujita N."/>
            <person name="Omura S."/>
            <person name="Takahashi Y."/>
        </authorList>
    </citation>
    <scope>NUCLEOTIDE SEQUENCE [LARGE SCALE GENOMIC DNA]</scope>
    <source>
        <strain evidence="2">NBRC 103263 / KCTC 29153 / YM16-304</strain>
    </source>
</reference>
<dbReference type="PANTHER" id="PTHR35841:SF1">
    <property type="entry name" value="PHOSPHONATES-BINDING PERIPLASMIC PROTEIN"/>
    <property type="match status" value="1"/>
</dbReference>
<dbReference type="SUPFAM" id="SSF53850">
    <property type="entry name" value="Periplasmic binding protein-like II"/>
    <property type="match status" value="1"/>
</dbReference>
<protein>
    <recommendedName>
        <fullName evidence="3">Phosphate ABC transporter substrate-binding protein</fullName>
    </recommendedName>
</protein>
<dbReference type="Proteomes" id="UP000011863">
    <property type="component" value="Chromosome"/>
</dbReference>
<dbReference type="EMBL" id="AP012057">
    <property type="protein sequence ID" value="BAN01025.1"/>
    <property type="molecule type" value="Genomic_DNA"/>
</dbReference>
<name>A0A6C7E774_ILUCY</name>
<keyword evidence="2" id="KW-1185">Reference proteome</keyword>
<proteinExistence type="predicted"/>
<evidence type="ECO:0000313" key="1">
    <source>
        <dbReference type="EMBL" id="BAN01025.1"/>
    </source>
</evidence>
<dbReference type="AlphaFoldDB" id="A0A6C7E774"/>
<dbReference type="PANTHER" id="PTHR35841">
    <property type="entry name" value="PHOSPHONATES-BINDING PERIPLASMIC PROTEIN"/>
    <property type="match status" value="1"/>
</dbReference>
<evidence type="ECO:0000313" key="2">
    <source>
        <dbReference type="Proteomes" id="UP000011863"/>
    </source>
</evidence>
<accession>A0A6C7E774</accession>
<evidence type="ECO:0008006" key="3">
    <source>
        <dbReference type="Google" id="ProtNLM"/>
    </source>
</evidence>
<dbReference type="Pfam" id="PF12974">
    <property type="entry name" value="Phosphonate-bd"/>
    <property type="match status" value="1"/>
</dbReference>
<dbReference type="Gene3D" id="3.40.190.10">
    <property type="entry name" value="Periplasmic binding protein-like II"/>
    <property type="match status" value="1"/>
</dbReference>
<sequence>MSEQSIVAGPGGRDAVTDHGGGGLIAGLPMYDWPEVSSDIDALWTRIAREVTVRGLDAPIGLTRTDHLETLWRDPRMIVGQVCSLNPVRDGLGETEVLGTLVYDPPLDLPQPEPGSYYSVVVCRRDDSRRTHVGHGSATDDVLAFAGATFAANGTDSQSGYWSLGNFVREIADAPVFGPVLFTGAHRASIQAVASGAADLAAIDVHSWRLALEHESHATDQLAVIGTTEPTPGVVCVVAWELAQHRALLDDALATAVDSLLGTPVAERLHISGYRARELEEFDVVADRVEAAARRSWHR</sequence>
<gene>
    <name evidence="1" type="ORF">YM304_07110</name>
</gene>